<dbReference type="Proteomes" id="UP001195483">
    <property type="component" value="Unassembled WGS sequence"/>
</dbReference>
<evidence type="ECO:0000256" key="2">
    <source>
        <dbReference type="ARBA" id="ARBA00022679"/>
    </source>
</evidence>
<protein>
    <recommendedName>
        <fullName evidence="3">Sulfotransferase domain-containing protein</fullName>
    </recommendedName>
</protein>
<dbReference type="InterPro" id="IPR027417">
    <property type="entry name" value="P-loop_NTPase"/>
</dbReference>
<gene>
    <name evidence="4" type="ORF">CHS0354_016396</name>
</gene>
<proteinExistence type="inferred from homology"/>
<keyword evidence="2" id="KW-0808">Transferase</keyword>
<reference evidence="4" key="3">
    <citation type="submission" date="2023-05" db="EMBL/GenBank/DDBJ databases">
        <authorList>
            <person name="Smith C.H."/>
        </authorList>
    </citation>
    <scope>NUCLEOTIDE SEQUENCE</scope>
    <source>
        <strain evidence="4">CHS0354</strain>
        <tissue evidence="4">Mantle</tissue>
    </source>
</reference>
<dbReference type="EMBL" id="JAEAOA010001012">
    <property type="protein sequence ID" value="KAK3599133.1"/>
    <property type="molecule type" value="Genomic_DNA"/>
</dbReference>
<reference evidence="4" key="2">
    <citation type="journal article" date="2021" name="Genome Biol. Evol.">
        <title>Developing a high-quality reference genome for a parasitic bivalve with doubly uniparental inheritance (Bivalvia: Unionida).</title>
        <authorList>
            <person name="Smith C.H."/>
        </authorList>
    </citation>
    <scope>NUCLEOTIDE SEQUENCE</scope>
    <source>
        <strain evidence="4">CHS0354</strain>
        <tissue evidence="4">Mantle</tissue>
    </source>
</reference>
<dbReference type="AlphaFoldDB" id="A0AAE0SWD1"/>
<dbReference type="InterPro" id="IPR000863">
    <property type="entry name" value="Sulfotransferase_dom"/>
</dbReference>
<accession>A0AAE0SWD1</accession>
<dbReference type="GO" id="GO:0008146">
    <property type="term" value="F:sulfotransferase activity"/>
    <property type="evidence" value="ECO:0007669"/>
    <property type="project" value="InterPro"/>
</dbReference>
<feature type="domain" description="Sulfotransferase" evidence="3">
    <location>
        <begin position="61"/>
        <end position="298"/>
    </location>
</feature>
<comment type="caution">
    <text evidence="4">The sequence shown here is derived from an EMBL/GenBank/DDBJ whole genome shotgun (WGS) entry which is preliminary data.</text>
</comment>
<organism evidence="4 5">
    <name type="scientific">Potamilus streckersoni</name>
    <dbReference type="NCBI Taxonomy" id="2493646"/>
    <lineage>
        <taxon>Eukaryota</taxon>
        <taxon>Metazoa</taxon>
        <taxon>Spiralia</taxon>
        <taxon>Lophotrochozoa</taxon>
        <taxon>Mollusca</taxon>
        <taxon>Bivalvia</taxon>
        <taxon>Autobranchia</taxon>
        <taxon>Heteroconchia</taxon>
        <taxon>Palaeoheterodonta</taxon>
        <taxon>Unionida</taxon>
        <taxon>Unionoidea</taxon>
        <taxon>Unionidae</taxon>
        <taxon>Ambleminae</taxon>
        <taxon>Lampsilini</taxon>
        <taxon>Potamilus</taxon>
    </lineage>
</organism>
<evidence type="ECO:0000313" key="4">
    <source>
        <dbReference type="EMBL" id="KAK3599133.1"/>
    </source>
</evidence>
<name>A0AAE0SWD1_9BIVA</name>
<dbReference type="PANTHER" id="PTHR11783">
    <property type="entry name" value="SULFOTRANSFERASE SULT"/>
    <property type="match status" value="1"/>
</dbReference>
<keyword evidence="5" id="KW-1185">Reference proteome</keyword>
<reference evidence="4" key="1">
    <citation type="journal article" date="2021" name="Genome Biol. Evol.">
        <title>A High-Quality Reference Genome for a Parasitic Bivalve with Doubly Uniparental Inheritance (Bivalvia: Unionida).</title>
        <authorList>
            <person name="Smith C.H."/>
        </authorList>
    </citation>
    <scope>NUCLEOTIDE SEQUENCE</scope>
    <source>
        <strain evidence="4">CHS0354</strain>
    </source>
</reference>
<comment type="similarity">
    <text evidence="1">Belongs to the sulfotransferase 1 family.</text>
</comment>
<dbReference type="Pfam" id="PF00685">
    <property type="entry name" value="Sulfotransfer_1"/>
    <property type="match status" value="1"/>
</dbReference>
<sequence length="306" mass="36220">MRKITSKMTFEDDKEEVASKKHNANPLKLTESSGILYPYYFGDDPHVKLKNIKNIQSKTGDIFLCSYPKSGTHWIMEMVNMLVSGSTEHPQKFNFLDPMIICDQVLDSVPCPRIFQSHLRFNQLPASFLKRKGKIIYILRNPKDISVSLYHFVQKEGRIKYTGKWDEFFQLFVNGKVGYSSWFDHVASWEREKEKGRHPIHFVFYEDLKEDAVRELDRINKFLSLNHPNSFLQSVAECSTFTKMRKQKYLYHPFPAEVMDENYVDFLFRKGTVGDWRTLFSEEQNMQLEEVYETEMFDSKLRFSYG</sequence>
<evidence type="ECO:0000259" key="3">
    <source>
        <dbReference type="Pfam" id="PF00685"/>
    </source>
</evidence>
<dbReference type="SUPFAM" id="SSF52540">
    <property type="entry name" value="P-loop containing nucleoside triphosphate hydrolases"/>
    <property type="match status" value="1"/>
</dbReference>
<dbReference type="Gene3D" id="3.40.50.300">
    <property type="entry name" value="P-loop containing nucleotide triphosphate hydrolases"/>
    <property type="match status" value="1"/>
</dbReference>
<evidence type="ECO:0000256" key="1">
    <source>
        <dbReference type="ARBA" id="ARBA00005771"/>
    </source>
</evidence>
<evidence type="ECO:0000313" key="5">
    <source>
        <dbReference type="Proteomes" id="UP001195483"/>
    </source>
</evidence>